<organism evidence="9 10">
    <name type="scientific">Kosmotoga pacifica</name>
    <dbReference type="NCBI Taxonomy" id="1330330"/>
    <lineage>
        <taxon>Bacteria</taxon>
        <taxon>Thermotogati</taxon>
        <taxon>Thermotogota</taxon>
        <taxon>Thermotogae</taxon>
        <taxon>Kosmotogales</taxon>
        <taxon>Kosmotogaceae</taxon>
        <taxon>Kosmotoga</taxon>
    </lineage>
</organism>
<feature type="transmembrane region" description="Helical" evidence="8">
    <location>
        <begin position="275"/>
        <end position="293"/>
    </location>
</feature>
<dbReference type="InterPro" id="IPR051050">
    <property type="entry name" value="Lipid_II_flippase_MurJ/MviN"/>
</dbReference>
<evidence type="ECO:0000256" key="3">
    <source>
        <dbReference type="ARBA" id="ARBA00022692"/>
    </source>
</evidence>
<accession>A0A0G2ZCQ8</accession>
<evidence type="ECO:0000256" key="8">
    <source>
        <dbReference type="SAM" id="Phobius"/>
    </source>
</evidence>
<keyword evidence="3 8" id="KW-0812">Transmembrane</keyword>
<keyword evidence="6 8" id="KW-1133">Transmembrane helix</keyword>
<feature type="transmembrane region" description="Helical" evidence="8">
    <location>
        <begin position="320"/>
        <end position="342"/>
    </location>
</feature>
<dbReference type="AlphaFoldDB" id="A0A0G2ZCQ8"/>
<evidence type="ECO:0000256" key="7">
    <source>
        <dbReference type="ARBA" id="ARBA00023136"/>
    </source>
</evidence>
<dbReference type="InterPro" id="IPR004268">
    <property type="entry name" value="MurJ"/>
</dbReference>
<dbReference type="PATRIC" id="fig|1330330.3.peg.65"/>
<feature type="transmembrane region" description="Helical" evidence="8">
    <location>
        <begin position="354"/>
        <end position="375"/>
    </location>
</feature>
<dbReference type="PANTHER" id="PTHR47019">
    <property type="entry name" value="LIPID II FLIPPASE MURJ"/>
    <property type="match status" value="1"/>
</dbReference>
<dbReference type="GO" id="GO:0008360">
    <property type="term" value="P:regulation of cell shape"/>
    <property type="evidence" value="ECO:0007669"/>
    <property type="project" value="UniProtKB-KW"/>
</dbReference>
<evidence type="ECO:0000256" key="5">
    <source>
        <dbReference type="ARBA" id="ARBA00022984"/>
    </source>
</evidence>
<dbReference type="STRING" id="1330330.IX53_00345"/>
<protein>
    <submittedName>
        <fullName evidence="9">Virulence factor MVIN family protein</fullName>
    </submittedName>
</protein>
<reference evidence="9 10" key="1">
    <citation type="submission" date="2015-04" db="EMBL/GenBank/DDBJ databases">
        <title>Complete Genome Sequence of Kosmotoga pacifica SLHLJ1.</title>
        <authorList>
            <person name="Jiang L.J."/>
            <person name="Shao Z.Z."/>
            <person name="Jebbar M."/>
        </authorList>
    </citation>
    <scope>NUCLEOTIDE SEQUENCE [LARGE SCALE GENOMIC DNA]</scope>
    <source>
        <strain evidence="9 10">SLHLJ1</strain>
    </source>
</reference>
<feature type="transmembrane region" description="Helical" evidence="8">
    <location>
        <begin position="446"/>
        <end position="464"/>
    </location>
</feature>
<keyword evidence="4" id="KW-0133">Cell shape</keyword>
<dbReference type="GO" id="GO:0015648">
    <property type="term" value="F:lipid-linked peptidoglycan transporter activity"/>
    <property type="evidence" value="ECO:0007669"/>
    <property type="project" value="TreeGrafter"/>
</dbReference>
<dbReference type="EMBL" id="CP011232">
    <property type="protein sequence ID" value="AKI96528.1"/>
    <property type="molecule type" value="Genomic_DNA"/>
</dbReference>
<feature type="transmembrane region" description="Helical" evidence="8">
    <location>
        <begin position="55"/>
        <end position="79"/>
    </location>
</feature>
<evidence type="ECO:0000313" key="10">
    <source>
        <dbReference type="Proteomes" id="UP000035159"/>
    </source>
</evidence>
<dbReference type="KEGG" id="kpf:IX53_00345"/>
<dbReference type="PANTHER" id="PTHR47019:SF1">
    <property type="entry name" value="LIPID II FLIPPASE MURJ"/>
    <property type="match status" value="1"/>
</dbReference>
<feature type="transmembrane region" description="Helical" evidence="8">
    <location>
        <begin position="470"/>
        <end position="489"/>
    </location>
</feature>
<dbReference type="OrthoDB" id="9804143at2"/>
<name>A0A0G2ZCQ8_9BACT</name>
<keyword evidence="7 8" id="KW-0472">Membrane</keyword>
<feature type="transmembrane region" description="Helical" evidence="8">
    <location>
        <begin position="413"/>
        <end position="434"/>
    </location>
</feature>
<dbReference type="Proteomes" id="UP000035159">
    <property type="component" value="Chromosome"/>
</dbReference>
<gene>
    <name evidence="9" type="ORF">IX53_00345</name>
</gene>
<feature type="transmembrane region" description="Helical" evidence="8">
    <location>
        <begin position="142"/>
        <end position="161"/>
    </location>
</feature>
<keyword evidence="2" id="KW-1003">Cell membrane</keyword>
<feature type="transmembrane region" description="Helical" evidence="8">
    <location>
        <begin position="14"/>
        <end position="35"/>
    </location>
</feature>
<feature type="transmembrane region" description="Helical" evidence="8">
    <location>
        <begin position="168"/>
        <end position="190"/>
    </location>
</feature>
<dbReference type="Pfam" id="PF03023">
    <property type="entry name" value="MurJ"/>
    <property type="match status" value="1"/>
</dbReference>
<evidence type="ECO:0000256" key="4">
    <source>
        <dbReference type="ARBA" id="ARBA00022960"/>
    </source>
</evidence>
<dbReference type="GO" id="GO:0009252">
    <property type="term" value="P:peptidoglycan biosynthetic process"/>
    <property type="evidence" value="ECO:0007669"/>
    <property type="project" value="UniProtKB-KW"/>
</dbReference>
<sequence length="507" mass="56463">MTAKSSDIIKDKRIVQSVAAGTIVITLFTLLSKTLGFVREIIIANLFGTSWRLDAVFIALTPVTTVIGIATGGIIAIFFPIYHELKFKNSEKAVRYAGSLLKLYSLVFILLGIIFYLIPDEIVKLFAPGFSNEILIYAARKLRYLSVLPLINGLQALLGALLRAERYFFQYGIAQLIFNFIAIPVIYLGAPYFSEASYVLAMILGNFFVLILYFSFSRRFFSLKGEFFLSETSQTFKLALPFMFSSSLSTINIVVDKMFVSTLPPGRVSSLQYSTTLLGIISTVVSIFAMTSFTELSEKVAAKDIEGACKRMKKTVTSSLNIAIPLTVWTIVMAEYLIRVVFQRGAFSAESTGLVSTALIGYSALLVIRPISTVSSNFLTTIKKVKWIFYIVPVSITANALFDWILMKPFAHAGVAASTSIVLFMSTFIKVRIVKHYGIEFVPIMRILKQITMAISTGLAIYFLKNILGSVEWLLVGNIVFMTLFIVMAHDELRTTISKIKSFLKKK</sequence>
<dbReference type="RefSeq" id="WP_047753663.1">
    <property type="nucleotide sequence ID" value="NZ_CAJUHA010000002.1"/>
</dbReference>
<evidence type="ECO:0000256" key="2">
    <source>
        <dbReference type="ARBA" id="ARBA00022475"/>
    </source>
</evidence>
<keyword evidence="5" id="KW-0573">Peptidoglycan synthesis</keyword>
<evidence type="ECO:0000256" key="1">
    <source>
        <dbReference type="ARBA" id="ARBA00004651"/>
    </source>
</evidence>
<keyword evidence="10" id="KW-1185">Reference proteome</keyword>
<dbReference type="GO" id="GO:0034204">
    <property type="term" value="P:lipid translocation"/>
    <property type="evidence" value="ECO:0007669"/>
    <property type="project" value="TreeGrafter"/>
</dbReference>
<feature type="transmembrane region" description="Helical" evidence="8">
    <location>
        <begin position="100"/>
        <end position="118"/>
    </location>
</feature>
<evidence type="ECO:0000313" key="9">
    <source>
        <dbReference type="EMBL" id="AKI96528.1"/>
    </source>
</evidence>
<proteinExistence type="predicted"/>
<evidence type="ECO:0000256" key="6">
    <source>
        <dbReference type="ARBA" id="ARBA00022989"/>
    </source>
</evidence>
<feature type="transmembrane region" description="Helical" evidence="8">
    <location>
        <begin position="387"/>
        <end position="407"/>
    </location>
</feature>
<comment type="subcellular location">
    <subcellularLocation>
        <location evidence="1">Cell membrane</location>
        <topology evidence="1">Multi-pass membrane protein</topology>
    </subcellularLocation>
</comment>
<feature type="transmembrane region" description="Helical" evidence="8">
    <location>
        <begin position="196"/>
        <end position="216"/>
    </location>
</feature>
<dbReference type="GO" id="GO:0005886">
    <property type="term" value="C:plasma membrane"/>
    <property type="evidence" value="ECO:0007669"/>
    <property type="project" value="UniProtKB-SubCell"/>
</dbReference>
<feature type="transmembrane region" description="Helical" evidence="8">
    <location>
        <begin position="236"/>
        <end position="255"/>
    </location>
</feature>